<dbReference type="InterPro" id="IPR038717">
    <property type="entry name" value="Tc1-like_DDE_dom"/>
</dbReference>
<dbReference type="GO" id="GO:0003676">
    <property type="term" value="F:nucleic acid binding"/>
    <property type="evidence" value="ECO:0007669"/>
    <property type="project" value="InterPro"/>
</dbReference>
<sequence length="301" mass="34001">MGTLEQSLGQRARILLLLAEGVTPLTICAQLQITSPTVFKWRKRYLESGIEGLSDLPRSGQPLKLGAEKVKEILTLTTQRVPKEATHPHFAEKVIDVVGLYLSPPDNAMVLSVDEKTQIQALDRTQPMLQLRPGQIERRTHDYKRHGTASLYAAFDILTGEVMGRITQRHRAKELLDFLRQIDSNTPADLDLHVILDNSSTHKTAAIKAWLEKHPRFKLHFTPTSASWLNAVEGWFSQLERRALYRGVFTSVTDLKAAIRQFITAHNEHSAKPFKWNKTAEAIISSVHMAKLSAMKNKLMN</sequence>
<dbReference type="EMBL" id="LR134334">
    <property type="protein sequence ID" value="VEF73912.1"/>
    <property type="molecule type" value="Genomic_DNA"/>
</dbReference>
<proteinExistence type="predicted"/>
<dbReference type="NCBIfam" id="NF033545">
    <property type="entry name" value="transpos_IS630"/>
    <property type="match status" value="1"/>
</dbReference>
<accession>A0AAX3FX13</accession>
<dbReference type="AlphaFoldDB" id="A0AAX3FX13"/>
<dbReference type="Gene3D" id="3.30.420.10">
    <property type="entry name" value="Ribonuclease H-like superfamily/Ribonuclease H"/>
    <property type="match status" value="1"/>
</dbReference>
<evidence type="ECO:0000259" key="1">
    <source>
        <dbReference type="Pfam" id="PF13358"/>
    </source>
</evidence>
<dbReference type="InterPro" id="IPR047655">
    <property type="entry name" value="Transpos_IS630-like"/>
</dbReference>
<protein>
    <submittedName>
        <fullName evidence="2">ISPsy25, transposase</fullName>
    </submittedName>
</protein>
<dbReference type="InterPro" id="IPR012337">
    <property type="entry name" value="RNaseH-like_sf"/>
</dbReference>
<organism evidence="2 3">
    <name type="scientific">Pseudomonas chlororaphis</name>
    <dbReference type="NCBI Taxonomy" id="587753"/>
    <lineage>
        <taxon>Bacteria</taxon>
        <taxon>Pseudomonadati</taxon>
        <taxon>Pseudomonadota</taxon>
        <taxon>Gammaproteobacteria</taxon>
        <taxon>Pseudomonadales</taxon>
        <taxon>Pseudomonadaceae</taxon>
        <taxon>Pseudomonas</taxon>
    </lineage>
</organism>
<dbReference type="Pfam" id="PF13358">
    <property type="entry name" value="DDE_3"/>
    <property type="match status" value="1"/>
</dbReference>
<reference evidence="2 3" key="1">
    <citation type="submission" date="2018-12" db="EMBL/GenBank/DDBJ databases">
        <authorList>
            <consortium name="Pathogen Informatics"/>
        </authorList>
    </citation>
    <scope>NUCLEOTIDE SEQUENCE [LARGE SCALE GENOMIC DNA]</scope>
    <source>
        <strain evidence="2 3">NCTC7357</strain>
    </source>
</reference>
<evidence type="ECO:0000313" key="3">
    <source>
        <dbReference type="Proteomes" id="UP000277437"/>
    </source>
</evidence>
<dbReference type="PANTHER" id="PTHR30347:SF1">
    <property type="entry name" value="MECHANOSENSITIVE CHANNEL MSCK"/>
    <property type="match status" value="1"/>
</dbReference>
<dbReference type="SUPFAM" id="SSF53098">
    <property type="entry name" value="Ribonuclease H-like"/>
    <property type="match status" value="1"/>
</dbReference>
<gene>
    <name evidence="2" type="ORF">NCTC7357_02193</name>
</gene>
<dbReference type="PANTHER" id="PTHR30347">
    <property type="entry name" value="POTASSIUM CHANNEL RELATED"/>
    <property type="match status" value="1"/>
</dbReference>
<feature type="domain" description="Tc1-like transposase DDE" evidence="1">
    <location>
        <begin position="111"/>
        <end position="255"/>
    </location>
</feature>
<dbReference type="InterPro" id="IPR036397">
    <property type="entry name" value="RNaseH_sf"/>
</dbReference>
<name>A0AAX3FX13_9PSED</name>
<dbReference type="SUPFAM" id="SSF46689">
    <property type="entry name" value="Homeodomain-like"/>
    <property type="match status" value="1"/>
</dbReference>
<dbReference type="Proteomes" id="UP000277437">
    <property type="component" value="Chromosome"/>
</dbReference>
<dbReference type="InterPro" id="IPR009057">
    <property type="entry name" value="Homeodomain-like_sf"/>
</dbReference>
<evidence type="ECO:0000313" key="2">
    <source>
        <dbReference type="EMBL" id="VEF73912.1"/>
    </source>
</evidence>
<dbReference type="Pfam" id="PF13384">
    <property type="entry name" value="HTH_23"/>
    <property type="match status" value="1"/>
</dbReference>
<dbReference type="InterPro" id="IPR052702">
    <property type="entry name" value="MscS-like_channel"/>
</dbReference>